<evidence type="ECO:0008006" key="2">
    <source>
        <dbReference type="Google" id="ProtNLM"/>
    </source>
</evidence>
<organism evidence="1">
    <name type="scientific">uncultured Thermomicrobiales bacterium</name>
    <dbReference type="NCBI Taxonomy" id="1645740"/>
    <lineage>
        <taxon>Bacteria</taxon>
        <taxon>Pseudomonadati</taxon>
        <taxon>Thermomicrobiota</taxon>
        <taxon>Thermomicrobia</taxon>
        <taxon>Thermomicrobiales</taxon>
        <taxon>environmental samples</taxon>
    </lineage>
</organism>
<dbReference type="InterPro" id="IPR011009">
    <property type="entry name" value="Kinase-like_dom_sf"/>
</dbReference>
<gene>
    <name evidence="1" type="ORF">AVDCRST_MAG88-1109</name>
</gene>
<proteinExistence type="predicted"/>
<evidence type="ECO:0000313" key="1">
    <source>
        <dbReference type="EMBL" id="CAA9555924.1"/>
    </source>
</evidence>
<reference evidence="1" key="1">
    <citation type="submission" date="2020-02" db="EMBL/GenBank/DDBJ databases">
        <authorList>
            <person name="Meier V. D."/>
        </authorList>
    </citation>
    <scope>NUCLEOTIDE SEQUENCE</scope>
    <source>
        <strain evidence="1">AVDCRST_MAG88</strain>
    </source>
</reference>
<feature type="non-terminal residue" evidence="1">
    <location>
        <position position="122"/>
    </location>
</feature>
<dbReference type="SUPFAM" id="SSF56112">
    <property type="entry name" value="Protein kinase-like (PK-like)"/>
    <property type="match status" value="1"/>
</dbReference>
<dbReference type="EMBL" id="CADCWM010000386">
    <property type="protein sequence ID" value="CAA9555924.1"/>
    <property type="molecule type" value="Genomic_DNA"/>
</dbReference>
<accession>A0A6J4UTB7</accession>
<dbReference type="AlphaFoldDB" id="A0A6J4UTB7"/>
<sequence length="122" mass="13237">MPVRSDEILATGQEHGLSPLLDHLAATLPEGATTWQGWRVVPVHGGANNRLYRAARAGIELAVKFTVRDARDRAGREYGALLALQRAGLDLAPRPVLIERARYPQPAVVQGWLAGTVTEEPP</sequence>
<name>A0A6J4UTB7_9BACT</name>
<protein>
    <recommendedName>
        <fullName evidence="2">Aminoglycoside phosphotransferase domain-containing protein</fullName>
    </recommendedName>
</protein>